<protein>
    <submittedName>
        <fullName evidence="1">Uncharacterized protein</fullName>
    </submittedName>
</protein>
<evidence type="ECO:0000313" key="1">
    <source>
        <dbReference type="EMBL" id="GIY68644.1"/>
    </source>
</evidence>
<comment type="caution">
    <text evidence="1">The sequence shown here is derived from an EMBL/GenBank/DDBJ whole genome shotgun (WGS) entry which is preliminary data.</text>
</comment>
<proteinExistence type="predicted"/>
<keyword evidence="2" id="KW-1185">Reference proteome</keyword>
<dbReference type="Proteomes" id="UP001054945">
    <property type="component" value="Unassembled WGS sequence"/>
</dbReference>
<dbReference type="AlphaFoldDB" id="A0AAV4VG71"/>
<evidence type="ECO:0000313" key="2">
    <source>
        <dbReference type="Proteomes" id="UP001054945"/>
    </source>
</evidence>
<organism evidence="1 2">
    <name type="scientific">Caerostris extrusa</name>
    <name type="common">Bark spider</name>
    <name type="synonym">Caerostris bankana</name>
    <dbReference type="NCBI Taxonomy" id="172846"/>
    <lineage>
        <taxon>Eukaryota</taxon>
        <taxon>Metazoa</taxon>
        <taxon>Ecdysozoa</taxon>
        <taxon>Arthropoda</taxon>
        <taxon>Chelicerata</taxon>
        <taxon>Arachnida</taxon>
        <taxon>Araneae</taxon>
        <taxon>Araneomorphae</taxon>
        <taxon>Entelegynae</taxon>
        <taxon>Araneoidea</taxon>
        <taxon>Araneidae</taxon>
        <taxon>Caerostris</taxon>
    </lineage>
</organism>
<accession>A0AAV4VG71</accession>
<dbReference type="EMBL" id="BPLR01014415">
    <property type="protein sequence ID" value="GIY68644.1"/>
    <property type="molecule type" value="Genomic_DNA"/>
</dbReference>
<reference evidence="1 2" key="1">
    <citation type="submission" date="2021-06" db="EMBL/GenBank/DDBJ databases">
        <title>Caerostris extrusa draft genome.</title>
        <authorList>
            <person name="Kono N."/>
            <person name="Arakawa K."/>
        </authorList>
    </citation>
    <scope>NUCLEOTIDE SEQUENCE [LARGE SCALE GENOMIC DNA]</scope>
</reference>
<name>A0AAV4VG71_CAEEX</name>
<sequence>MQETKRVKSMTTVPCNLELLCPFSSYLAKGYVLLFKYEIGVILFKYIWDSMCIANSGLRIQPISSILKRKCGWSSMPSNKLILENFWEDLPVRIREFWGFLHRDFLGFLGFCTEV</sequence>
<gene>
    <name evidence="1" type="ORF">CEXT_719961</name>
</gene>